<feature type="compositionally biased region" description="Acidic residues" evidence="1">
    <location>
        <begin position="107"/>
        <end position="128"/>
    </location>
</feature>
<protein>
    <recommendedName>
        <fullName evidence="4">SAP domain-containing protein</fullName>
    </recommendedName>
</protein>
<reference evidence="2 3" key="1">
    <citation type="journal article" date="2024" name="Commun. Biol.">
        <title>Comparative genomic analysis of thermophilic fungi reveals convergent evolutionary adaptations and gene losses.</title>
        <authorList>
            <person name="Steindorff A.S."/>
            <person name="Aguilar-Pontes M.V."/>
            <person name="Robinson A.J."/>
            <person name="Andreopoulos B."/>
            <person name="LaButti K."/>
            <person name="Kuo A."/>
            <person name="Mondo S."/>
            <person name="Riley R."/>
            <person name="Otillar R."/>
            <person name="Haridas S."/>
            <person name="Lipzen A."/>
            <person name="Grimwood J."/>
            <person name="Schmutz J."/>
            <person name="Clum A."/>
            <person name="Reid I.D."/>
            <person name="Moisan M.C."/>
            <person name="Butler G."/>
            <person name="Nguyen T.T.M."/>
            <person name="Dewar K."/>
            <person name="Conant G."/>
            <person name="Drula E."/>
            <person name="Henrissat B."/>
            <person name="Hansel C."/>
            <person name="Singer S."/>
            <person name="Hutchinson M.I."/>
            <person name="de Vries R.P."/>
            <person name="Natvig D.O."/>
            <person name="Powell A.J."/>
            <person name="Tsang A."/>
            <person name="Grigoriev I.V."/>
        </authorList>
    </citation>
    <scope>NUCLEOTIDE SEQUENCE [LARGE SCALE GENOMIC DNA]</scope>
    <source>
        <strain evidence="2 3">CBS 494.80</strain>
    </source>
</reference>
<dbReference type="EMBL" id="JAZHXI010000001">
    <property type="protein sequence ID" value="KAL2075904.1"/>
    <property type="molecule type" value="Genomic_DNA"/>
</dbReference>
<evidence type="ECO:0000313" key="3">
    <source>
        <dbReference type="Proteomes" id="UP001595075"/>
    </source>
</evidence>
<accession>A0ABR4D3I6</accession>
<evidence type="ECO:0000256" key="1">
    <source>
        <dbReference type="SAM" id="MobiDB-lite"/>
    </source>
</evidence>
<dbReference type="Proteomes" id="UP001595075">
    <property type="component" value="Unassembled WGS sequence"/>
</dbReference>
<proteinExistence type="predicted"/>
<keyword evidence="3" id="KW-1185">Reference proteome</keyword>
<name>A0ABR4D3I6_9HELO</name>
<comment type="caution">
    <text evidence="2">The sequence shown here is derived from an EMBL/GenBank/DDBJ whole genome shotgun (WGS) entry which is preliminary data.</text>
</comment>
<gene>
    <name evidence="2" type="ORF">VTL71DRAFT_847</name>
</gene>
<sequence length="247" mass="28231">MPTKHNFSPESKIRTSLTKAVLANRLREYDISCNGLKENLQVRLTVAELKLCQVDPDTEQMLVGWFSLRRPELQKICRDRGLEENDEIPCLRRALIWDLHQQGELYSESDEEEEEEEEGEDLQSEEEVEVKPLKSKAKIAFKKAVMKTKGRSKATSPLQQIEEESDIQTSAKQEPKNRTRPKAQPVPPVSIKPRTSKAASKKTSGVHVPLDASALERRQKEAQQQDIEMVLQAEFDRVVRLKREGSS</sequence>
<feature type="region of interest" description="Disordered" evidence="1">
    <location>
        <begin position="145"/>
        <end position="212"/>
    </location>
</feature>
<feature type="region of interest" description="Disordered" evidence="1">
    <location>
        <begin position="105"/>
        <end position="130"/>
    </location>
</feature>
<evidence type="ECO:0000313" key="2">
    <source>
        <dbReference type="EMBL" id="KAL2075904.1"/>
    </source>
</evidence>
<organism evidence="2 3">
    <name type="scientific">Oculimacula yallundae</name>
    <dbReference type="NCBI Taxonomy" id="86028"/>
    <lineage>
        <taxon>Eukaryota</taxon>
        <taxon>Fungi</taxon>
        <taxon>Dikarya</taxon>
        <taxon>Ascomycota</taxon>
        <taxon>Pezizomycotina</taxon>
        <taxon>Leotiomycetes</taxon>
        <taxon>Helotiales</taxon>
        <taxon>Ploettnerulaceae</taxon>
        <taxon>Oculimacula</taxon>
    </lineage>
</organism>
<evidence type="ECO:0008006" key="4">
    <source>
        <dbReference type="Google" id="ProtNLM"/>
    </source>
</evidence>